<evidence type="ECO:0000259" key="1">
    <source>
        <dbReference type="PROSITE" id="PS51658"/>
    </source>
</evidence>
<reference evidence="2 3" key="1">
    <citation type="submission" date="2018-12" db="EMBL/GenBank/DDBJ databases">
        <authorList>
            <consortium name="Pathogen Informatics"/>
        </authorList>
    </citation>
    <scope>NUCLEOTIDE SEQUENCE [LARGE SCALE GENOMIC DNA]</scope>
    <source>
        <strain evidence="2 3">NCTC13652</strain>
    </source>
</reference>
<dbReference type="EMBL" id="LR134473">
    <property type="protein sequence ID" value="VEI02024.1"/>
    <property type="molecule type" value="Genomic_DNA"/>
</dbReference>
<feature type="domain" description="BFN" evidence="1">
    <location>
        <begin position="2"/>
        <end position="130"/>
    </location>
</feature>
<gene>
    <name evidence="2" type="ORF">NCTC13652_00189</name>
</gene>
<dbReference type="InterPro" id="IPR003729">
    <property type="entry name" value="Bi_nuclease_dom"/>
</dbReference>
<dbReference type="AlphaFoldDB" id="A0A448NVN6"/>
<proteinExistence type="predicted"/>
<sequence>MVVALEVVGIRLDQISQSPILLLKESEGRRHLAIWIGASEAASIAQAIDDVEPPRPLTHDLFVTVLGELGCPSPQMVITSVTDGVWEGEIRLRPGHVVQARPSDMVALAVRLGVTVGCHEEVLEEFGILLDESPQDEVERFKEFLDHVSPDDFED</sequence>
<name>A0A448NVN6_9ACTN</name>
<dbReference type="Proteomes" id="UP000277858">
    <property type="component" value="Chromosome"/>
</dbReference>
<dbReference type="Gene3D" id="3.10.690.10">
    <property type="entry name" value="Bifunctional nuclease domain"/>
    <property type="match status" value="1"/>
</dbReference>
<evidence type="ECO:0000313" key="3">
    <source>
        <dbReference type="Proteomes" id="UP000277858"/>
    </source>
</evidence>
<dbReference type="InterPro" id="IPR036104">
    <property type="entry name" value="BFN_sf"/>
</dbReference>
<dbReference type="GO" id="GO:0004518">
    <property type="term" value="F:nuclease activity"/>
    <property type="evidence" value="ECO:0007669"/>
    <property type="project" value="InterPro"/>
</dbReference>
<keyword evidence="3" id="KW-1185">Reference proteome</keyword>
<evidence type="ECO:0000313" key="2">
    <source>
        <dbReference type="EMBL" id="VEI02024.1"/>
    </source>
</evidence>
<protein>
    <submittedName>
        <fullName evidence="2">Uncharacterized ACR, COG1259</fullName>
    </submittedName>
</protein>
<accession>A0A448NVN6</accession>
<organism evidence="2 3">
    <name type="scientific">Acidipropionibacterium jensenii</name>
    <dbReference type="NCBI Taxonomy" id="1749"/>
    <lineage>
        <taxon>Bacteria</taxon>
        <taxon>Bacillati</taxon>
        <taxon>Actinomycetota</taxon>
        <taxon>Actinomycetes</taxon>
        <taxon>Propionibacteriales</taxon>
        <taxon>Propionibacteriaceae</taxon>
        <taxon>Acidipropionibacterium</taxon>
    </lineage>
</organism>
<dbReference type="Pfam" id="PF02577">
    <property type="entry name" value="BFN_dom"/>
    <property type="match status" value="1"/>
</dbReference>
<dbReference type="STRING" id="1122997.GCA_000425285_00657"/>
<dbReference type="PROSITE" id="PS51658">
    <property type="entry name" value="BFN"/>
    <property type="match status" value="1"/>
</dbReference>
<dbReference type="SUPFAM" id="SSF103256">
    <property type="entry name" value="Hypothetical protein TM0160"/>
    <property type="match status" value="1"/>
</dbReference>